<comment type="similarity">
    <text evidence="2">Belongs to the ABC transporter superfamily. ABCG family. Eye pigment precursor importer (TC 3.A.1.204) subfamily.</text>
</comment>
<dbReference type="Proteomes" id="UP001197093">
    <property type="component" value="Unassembled WGS sequence"/>
</dbReference>
<evidence type="ECO:0000256" key="9">
    <source>
        <dbReference type="SAM" id="MobiDB-lite"/>
    </source>
</evidence>
<organism evidence="12 13">
    <name type="scientific">Staphylotrichum longicolle</name>
    <dbReference type="NCBI Taxonomy" id="669026"/>
    <lineage>
        <taxon>Eukaryota</taxon>
        <taxon>Fungi</taxon>
        <taxon>Dikarya</taxon>
        <taxon>Ascomycota</taxon>
        <taxon>Pezizomycotina</taxon>
        <taxon>Sordariomycetes</taxon>
        <taxon>Sordariomycetidae</taxon>
        <taxon>Sordariales</taxon>
        <taxon>Chaetomiaceae</taxon>
        <taxon>Staphylotrichum</taxon>
    </lineage>
</organism>
<gene>
    <name evidence="12" type="ORF">NEMBOFW57_000888</name>
</gene>
<dbReference type="InterPro" id="IPR017871">
    <property type="entry name" value="ABC_transporter-like_CS"/>
</dbReference>
<evidence type="ECO:0000256" key="5">
    <source>
        <dbReference type="ARBA" id="ARBA00022741"/>
    </source>
</evidence>
<reference evidence="12" key="1">
    <citation type="submission" date="2023-02" db="EMBL/GenBank/DDBJ databases">
        <authorList>
            <person name="Palmer J.M."/>
        </authorList>
    </citation>
    <scope>NUCLEOTIDE SEQUENCE</scope>
    <source>
        <strain evidence="12">FW57</strain>
    </source>
</reference>
<keyword evidence="6" id="KW-0067">ATP-binding</keyword>
<keyword evidence="7 10" id="KW-1133">Transmembrane helix</keyword>
<feature type="compositionally biased region" description="Basic residues" evidence="9">
    <location>
        <begin position="787"/>
        <end position="796"/>
    </location>
</feature>
<sequence length="1161" mass="125963">MAATSVSSSASYPRPATKEQPTVDLEQGPDTHLRNTTVHTLAWKGVTVTIKDRETKLPKTIVDNVSGIVSAGEILALMGPSGSGKTTLLNFLATRPTSAASTAGSVLLNGSPPSPTTLRSLSRFVEQDDALMGALTVRETMTIASRLSTTTTSSSGSGRGRSGERGQRVEALLEAFGLREQGDALVGTALRKGISSGQKRRLGVASQLVTAPKVLFLDEPTSGLDSVAGWEVVRFLRGVARREGLIVVVSIHQPSTATFNLFDKLLLMSQGKTHYFGSVEGVAAHYEALGYPMPVHVNPAEFLLELVNTDFAVDRDSAAQRLGQMQLAWAGSSRAGELAAAVAAAEEKGAGATELDTVAHKPSLPSLVLTLLHRSFVKSYRDVVVYGIRLAMYTGLAIMMGTVWLRLDATQESIIPFINAIFYGSAFMSFMACAYSPAYLEDYMQYIKEKRNGLYGATAMILSNFFIGIPYLFIFSLVFSAISYWLSNFQPTAQAFFTWVLWVFLDLLAAESLVVLLTSIFPSFVISLALIAFANGLWMSVNGFMVPPGVLNVFYKYVFHYWDYQKYVFENMMVNEFSEQVYTCATVETGCQCMWQTDLADQCLIRGQGVIDQYGYKPGYMGKDVGIMMGIIFGYRLAAWIVLKLKSISTPASFYTAQGSPSNATNATNPADETSLSSPLADPPPEEPSFRDAVQLPHELIPTAKSTSKSNSLALLTTLIIHPSFTSRPPEPGSLHAAAHAHAYLRGLLRTVGPLNANFRAAFDFAHTAAAASSSTTTTATPPLLRHSSRRGRRSRSNSNDNRDFGTGTGGARTTSNNNNNGPDSDDDDSSGGDAALAGAFARSQLVFRRAGDFWAVLGWAFRCAAEHPRRWRWWRVWLDFVVSVLEADLDERLALDKDKNHHEEGGLRRAKVMMGAGGPTPKGRRKPGCKAAAGKATADTFTLTDAIAETVPFRLRIFRLLSAVSYYLPSSTPLCPVDELYETFTDHVRGLPLPLFRLFVESHPATLPEDVQVSLLRMVVDALLPPSIPHRPDPEAIDPEHGAGHVTLTPLVMERCFLPYAAHRVTAEDNAKLSLALESMLGYLYSEIGVAYSEGLRRAVETGIRAREDRINRRRGGAGARKGGGGAGEYPGPDEAAREALARSARNLRALVDVIAVAGQ</sequence>
<dbReference type="InterPro" id="IPR013525">
    <property type="entry name" value="ABC2_TM"/>
</dbReference>
<dbReference type="Pfam" id="PF19055">
    <property type="entry name" value="ABC2_membrane_7"/>
    <property type="match status" value="1"/>
</dbReference>
<dbReference type="EMBL" id="JAHCVI010000001">
    <property type="protein sequence ID" value="KAG7290883.1"/>
    <property type="molecule type" value="Genomic_DNA"/>
</dbReference>
<evidence type="ECO:0000256" key="1">
    <source>
        <dbReference type="ARBA" id="ARBA00004141"/>
    </source>
</evidence>
<feature type="region of interest" description="Disordered" evidence="9">
    <location>
        <begin position="1"/>
        <end position="32"/>
    </location>
</feature>
<dbReference type="Pfam" id="PF01061">
    <property type="entry name" value="ABC2_membrane"/>
    <property type="match status" value="1"/>
</dbReference>
<dbReference type="InterPro" id="IPR052215">
    <property type="entry name" value="Plant_ABCG"/>
</dbReference>
<keyword evidence="5" id="KW-0547">Nucleotide-binding</keyword>
<keyword evidence="8 10" id="KW-0472">Membrane</keyword>
<protein>
    <recommendedName>
        <fullName evidence="11">ABC transporter domain-containing protein</fullName>
    </recommendedName>
</protein>
<evidence type="ECO:0000256" key="3">
    <source>
        <dbReference type="ARBA" id="ARBA00022448"/>
    </source>
</evidence>
<feature type="region of interest" description="Disordered" evidence="9">
    <location>
        <begin position="1112"/>
        <end position="1136"/>
    </location>
</feature>
<evidence type="ECO:0000313" key="12">
    <source>
        <dbReference type="EMBL" id="KAG7290883.1"/>
    </source>
</evidence>
<evidence type="ECO:0000256" key="4">
    <source>
        <dbReference type="ARBA" id="ARBA00022692"/>
    </source>
</evidence>
<dbReference type="AlphaFoldDB" id="A0AAD4I3B1"/>
<dbReference type="PROSITE" id="PS50893">
    <property type="entry name" value="ABC_TRANSPORTER_2"/>
    <property type="match status" value="1"/>
</dbReference>
<dbReference type="InterPro" id="IPR043926">
    <property type="entry name" value="ABCG_dom"/>
</dbReference>
<feature type="transmembrane region" description="Helical" evidence="10">
    <location>
        <begin position="461"/>
        <end position="484"/>
    </location>
</feature>
<accession>A0AAD4I3B1</accession>
<dbReference type="SUPFAM" id="SSF52540">
    <property type="entry name" value="P-loop containing nucleoside triphosphate hydrolases"/>
    <property type="match status" value="1"/>
</dbReference>
<evidence type="ECO:0000313" key="13">
    <source>
        <dbReference type="Proteomes" id="UP001197093"/>
    </source>
</evidence>
<evidence type="ECO:0000259" key="11">
    <source>
        <dbReference type="PROSITE" id="PS50893"/>
    </source>
</evidence>
<dbReference type="InterPro" id="IPR003439">
    <property type="entry name" value="ABC_transporter-like_ATP-bd"/>
</dbReference>
<evidence type="ECO:0000256" key="7">
    <source>
        <dbReference type="ARBA" id="ARBA00022989"/>
    </source>
</evidence>
<feature type="region of interest" description="Disordered" evidence="9">
    <location>
        <begin position="770"/>
        <end position="832"/>
    </location>
</feature>
<dbReference type="Gene3D" id="3.40.50.300">
    <property type="entry name" value="P-loop containing nucleotide triphosphate hydrolases"/>
    <property type="match status" value="1"/>
</dbReference>
<feature type="transmembrane region" description="Helical" evidence="10">
    <location>
        <begin position="496"/>
        <end position="517"/>
    </location>
</feature>
<dbReference type="GO" id="GO:0005524">
    <property type="term" value="F:ATP binding"/>
    <property type="evidence" value="ECO:0007669"/>
    <property type="project" value="UniProtKB-KW"/>
</dbReference>
<feature type="transmembrane region" description="Helical" evidence="10">
    <location>
        <begin position="417"/>
        <end position="440"/>
    </location>
</feature>
<feature type="transmembrane region" description="Helical" evidence="10">
    <location>
        <begin position="524"/>
        <end position="545"/>
    </location>
</feature>
<feature type="region of interest" description="Disordered" evidence="9">
    <location>
        <begin position="145"/>
        <end position="166"/>
    </location>
</feature>
<feature type="compositionally biased region" description="Polar residues" evidence="9">
    <location>
        <begin position="659"/>
        <end position="678"/>
    </location>
</feature>
<dbReference type="PANTHER" id="PTHR48042:SF11">
    <property type="entry name" value="ABC TRANSPORTER G FAMILY MEMBER 11"/>
    <property type="match status" value="1"/>
</dbReference>
<name>A0AAD4I3B1_9PEZI</name>
<dbReference type="PROSITE" id="PS00211">
    <property type="entry name" value="ABC_TRANSPORTER_1"/>
    <property type="match status" value="1"/>
</dbReference>
<dbReference type="Pfam" id="PF00005">
    <property type="entry name" value="ABC_tran"/>
    <property type="match status" value="1"/>
</dbReference>
<feature type="region of interest" description="Disordered" evidence="9">
    <location>
        <begin position="659"/>
        <end position="691"/>
    </location>
</feature>
<keyword evidence="4 10" id="KW-0812">Transmembrane</keyword>
<comment type="subcellular location">
    <subcellularLocation>
        <location evidence="1">Membrane</location>
        <topology evidence="1">Multi-pass membrane protein</topology>
    </subcellularLocation>
</comment>
<feature type="compositionally biased region" description="Low complexity" evidence="9">
    <location>
        <begin position="812"/>
        <end position="823"/>
    </location>
</feature>
<dbReference type="GO" id="GO:0016887">
    <property type="term" value="F:ATP hydrolysis activity"/>
    <property type="evidence" value="ECO:0007669"/>
    <property type="project" value="InterPro"/>
</dbReference>
<feature type="transmembrane region" description="Helical" evidence="10">
    <location>
        <begin position="383"/>
        <end position="405"/>
    </location>
</feature>
<evidence type="ECO:0000256" key="6">
    <source>
        <dbReference type="ARBA" id="ARBA00022840"/>
    </source>
</evidence>
<comment type="caution">
    <text evidence="12">The sequence shown here is derived from an EMBL/GenBank/DDBJ whole genome shotgun (WGS) entry which is preliminary data.</text>
</comment>
<feature type="domain" description="ABC transporter" evidence="11">
    <location>
        <begin position="41"/>
        <end position="295"/>
    </location>
</feature>
<keyword evidence="3" id="KW-0813">Transport</keyword>
<dbReference type="GO" id="GO:0016020">
    <property type="term" value="C:membrane"/>
    <property type="evidence" value="ECO:0007669"/>
    <property type="project" value="UniProtKB-SubCell"/>
</dbReference>
<feature type="compositionally biased region" description="Low complexity" evidence="9">
    <location>
        <begin position="770"/>
        <end position="781"/>
    </location>
</feature>
<feature type="compositionally biased region" description="Low complexity" evidence="9">
    <location>
        <begin position="145"/>
        <end position="156"/>
    </location>
</feature>
<feature type="compositionally biased region" description="Gly residues" evidence="9">
    <location>
        <begin position="1118"/>
        <end position="1130"/>
    </location>
</feature>
<feature type="compositionally biased region" description="Polar residues" evidence="9">
    <location>
        <begin position="1"/>
        <end position="11"/>
    </location>
</feature>
<dbReference type="PANTHER" id="PTHR48042">
    <property type="entry name" value="ABC TRANSPORTER G FAMILY MEMBER 11"/>
    <property type="match status" value="1"/>
</dbReference>
<evidence type="ECO:0000256" key="2">
    <source>
        <dbReference type="ARBA" id="ARBA00005814"/>
    </source>
</evidence>
<evidence type="ECO:0000256" key="8">
    <source>
        <dbReference type="ARBA" id="ARBA00023136"/>
    </source>
</evidence>
<keyword evidence="13" id="KW-1185">Reference proteome</keyword>
<dbReference type="InterPro" id="IPR027417">
    <property type="entry name" value="P-loop_NTPase"/>
</dbReference>
<dbReference type="SMART" id="SM00382">
    <property type="entry name" value="AAA"/>
    <property type="match status" value="1"/>
</dbReference>
<proteinExistence type="inferred from homology"/>
<dbReference type="GO" id="GO:0140359">
    <property type="term" value="F:ABC-type transporter activity"/>
    <property type="evidence" value="ECO:0007669"/>
    <property type="project" value="InterPro"/>
</dbReference>
<dbReference type="InterPro" id="IPR003593">
    <property type="entry name" value="AAA+_ATPase"/>
</dbReference>
<evidence type="ECO:0000256" key="10">
    <source>
        <dbReference type="SAM" id="Phobius"/>
    </source>
</evidence>